<comment type="caution">
    <text evidence="21">The sequence shown here is derived from an EMBL/GenBank/DDBJ whole genome shotgun (WGS) entry which is preliminary data.</text>
</comment>
<keyword evidence="14 19" id="KW-0175">Coiled coil</keyword>
<dbReference type="GO" id="GO:0006303">
    <property type="term" value="P:double-strand break repair via nonhomologous end joining"/>
    <property type="evidence" value="ECO:0007669"/>
    <property type="project" value="UniProtKB-ARBA"/>
</dbReference>
<evidence type="ECO:0000259" key="20">
    <source>
        <dbReference type="Pfam" id="PF13476"/>
    </source>
</evidence>
<feature type="coiled-coil region" evidence="19">
    <location>
        <begin position="825"/>
        <end position="939"/>
    </location>
</feature>
<dbReference type="GO" id="GO:0005524">
    <property type="term" value="F:ATP binding"/>
    <property type="evidence" value="ECO:0007669"/>
    <property type="project" value="UniProtKB-KW"/>
</dbReference>
<keyword evidence="13" id="KW-0460">Magnesium</keyword>
<sequence>MSSIEKLMIRGIRSFEAEGGEAATITFYSPLTLITGHNGSGKTTIIECLKYATSGDLPPGSKGGAFVNDPKMSDSPSIKAQVRLRFKNVNHQQMSIIRSLSVTVKKSSYTQKTLENVLAAVDPQTGELATISSKCAEIDADVPNHLGVSRAILDNVIFCHQEESNWPLSEPSILKKKFDDIFASTKYTNVLDSIKNIRKEKAQDLKVMHGSLEFLRRNKEKAEKIREALAKNIESIETSQQRIDQLEFDINECAEQVSRLMEKTRELQAIEATLNALSHEHKAAQGNVRELEGTFTLYSESDAELQEMLFKHDLSLRTADQEKGKQERLKQKAGSAIANLQTSVNNNQQSIGQLKAVLESQKKKQGDRDHLISELARLYSFDGLDSLPLVSSDVARFVNKMELLVQQKARDIEHLKSENRAKEQEIRSELAGKKARVDMSSSLKVKNQSAISSAQAKMRQYKQELSKHQSVEADITSTEALLTEQETALTALKSSDPGLERMESQKRSKMADIEAFENELSRLSEQSSTQIKNAGAQARLTLLKNKHNQRAEQIKSTMKENNDRFLAALNEAPVPETIEKRLQTILKDREAAVRHSREALERYKRERSSYDIRIDSIKTSLEKDAKAVEDCKRRVAAECQDSPLPDLLAAKEEAVAELREQVQDIKTMSSMYGRFVAMAEKKHACPLCSRGFEPPLEAQFTAKLRRLMEKVENDDERELAALETTVHTLRSLKSVWDHAQTLKSKEIPLLNKQLEELQEQRSSSIESLESADLDAATASAELEDMQLLVSVSKNISALLQENVKDMAGIQELETDLLCTGSLQSSEEIQAEYNTIKQKMQTARQELIKLNQDIAQATAEIQRKEQAIRSLTEKRNQLLNQRHRQSQIHEQVAEIEDSIQTLTAEMEQNEDESQNVMPDLNRLNEQLRQVTAEGQAKEMTMQQTVSELQGHLGKVQMYIKDLERVDARATMTELSKLEAITDTYIEEIQEHREEIQAAEKQMQVLQEQLSEFKSLQRNIDDNLRYRRYKAKEVELETRIADVNSKKNDEVQGTYTRQLNRLSQRQSDLTAERAGLKGELRQLQDQKRLYEGELGEEYKDVVQNYHDSLIGYKTTELALQDLEKYAKALQSAIVEYHTMKMEEINKTIKELWTNTYRGTDIDTIEIRSDQEGLRANQTYNYRVVMLQRGRALDMRGRCSAGQKVLASIIIRLALAESFSLNCGILALDEPTTNLDEANVSQLAASLRLIIERHRQQSNFQLIIITHDESFLKMLSLTDYVDYYYKVQKNAEQYSTIRKLPVTES</sequence>
<dbReference type="GO" id="GO:0007127">
    <property type="term" value="P:meiosis I"/>
    <property type="evidence" value="ECO:0007669"/>
    <property type="project" value="UniProtKB-ARBA"/>
</dbReference>
<comment type="subcellular location">
    <subcellularLocation>
        <location evidence="3">Chromosome</location>
    </subcellularLocation>
    <subcellularLocation>
        <location evidence="2">Nucleus</location>
    </subcellularLocation>
</comment>
<dbReference type="FunFam" id="3.40.50.300:FF:001195">
    <property type="entry name" value="DNA repair protein rad50"/>
    <property type="match status" value="1"/>
</dbReference>
<protein>
    <recommendedName>
        <fullName evidence="5">DNA repair protein RAD50</fullName>
    </recommendedName>
</protein>
<dbReference type="NCBIfam" id="TIGR00606">
    <property type="entry name" value="rad50"/>
    <property type="match status" value="1"/>
</dbReference>
<keyword evidence="16" id="KW-0539">Nucleus</keyword>
<dbReference type="EMBL" id="JAIFTL010000252">
    <property type="protein sequence ID" value="KAG9320848.1"/>
    <property type="molecule type" value="Genomic_DNA"/>
</dbReference>
<evidence type="ECO:0000256" key="1">
    <source>
        <dbReference type="ARBA" id="ARBA00001947"/>
    </source>
</evidence>
<dbReference type="PANTHER" id="PTHR18867">
    <property type="entry name" value="RAD50"/>
    <property type="match status" value="1"/>
</dbReference>
<dbReference type="GO" id="GO:0016887">
    <property type="term" value="F:ATP hydrolysis activity"/>
    <property type="evidence" value="ECO:0007669"/>
    <property type="project" value="InterPro"/>
</dbReference>
<evidence type="ECO:0000256" key="13">
    <source>
        <dbReference type="ARBA" id="ARBA00022842"/>
    </source>
</evidence>
<keyword evidence="8" id="KW-0547">Nucleotide-binding</keyword>
<proteinExistence type="inferred from homology"/>
<organism evidence="21 22">
    <name type="scientific">Mortierella alpina</name>
    <name type="common">Oleaginous fungus</name>
    <name type="synonym">Mortierella renispora</name>
    <dbReference type="NCBI Taxonomy" id="64518"/>
    <lineage>
        <taxon>Eukaryota</taxon>
        <taxon>Fungi</taxon>
        <taxon>Fungi incertae sedis</taxon>
        <taxon>Mucoromycota</taxon>
        <taxon>Mortierellomycotina</taxon>
        <taxon>Mortierellomycetes</taxon>
        <taxon>Mortierellales</taxon>
        <taxon>Mortierellaceae</taxon>
        <taxon>Mortierella</taxon>
    </lineage>
</organism>
<dbReference type="GO" id="GO:0003691">
    <property type="term" value="F:double-stranded telomeric DNA binding"/>
    <property type="evidence" value="ECO:0007669"/>
    <property type="project" value="TreeGrafter"/>
</dbReference>
<keyword evidence="11" id="KW-0862">Zinc</keyword>
<evidence type="ECO:0000256" key="15">
    <source>
        <dbReference type="ARBA" id="ARBA00023204"/>
    </source>
</evidence>
<dbReference type="GO" id="GO:0007004">
    <property type="term" value="P:telomere maintenance via telomerase"/>
    <property type="evidence" value="ECO:0007669"/>
    <property type="project" value="TreeGrafter"/>
</dbReference>
<evidence type="ECO:0000256" key="6">
    <source>
        <dbReference type="ARBA" id="ARBA00022454"/>
    </source>
</evidence>
<dbReference type="GO" id="GO:0046872">
    <property type="term" value="F:metal ion binding"/>
    <property type="evidence" value="ECO:0007669"/>
    <property type="project" value="UniProtKB-KW"/>
</dbReference>
<evidence type="ECO:0000256" key="11">
    <source>
        <dbReference type="ARBA" id="ARBA00022833"/>
    </source>
</evidence>
<feature type="coiled-coil region" evidence="19">
    <location>
        <begin position="398"/>
        <end position="425"/>
    </location>
</feature>
<dbReference type="GO" id="GO:0000794">
    <property type="term" value="C:condensed nuclear chromosome"/>
    <property type="evidence" value="ECO:0007669"/>
    <property type="project" value="TreeGrafter"/>
</dbReference>
<evidence type="ECO:0000256" key="14">
    <source>
        <dbReference type="ARBA" id="ARBA00023054"/>
    </source>
</evidence>
<dbReference type="FunFam" id="3.40.50.300:FF:000593">
    <property type="entry name" value="DNA repair protein RAD50"/>
    <property type="match status" value="1"/>
</dbReference>
<evidence type="ECO:0000256" key="10">
    <source>
        <dbReference type="ARBA" id="ARBA00022801"/>
    </source>
</evidence>
<dbReference type="InterPro" id="IPR027417">
    <property type="entry name" value="P-loop_NTPase"/>
</dbReference>
<feature type="domain" description="Rad50/SbcC-type AAA" evidence="20">
    <location>
        <begin position="6"/>
        <end position="251"/>
    </location>
</feature>
<feature type="coiled-coil region" evidence="19">
    <location>
        <begin position="499"/>
        <end position="606"/>
    </location>
</feature>
<evidence type="ECO:0000256" key="12">
    <source>
        <dbReference type="ARBA" id="ARBA00022840"/>
    </source>
</evidence>
<evidence type="ECO:0000313" key="22">
    <source>
        <dbReference type="Proteomes" id="UP000717515"/>
    </source>
</evidence>
<dbReference type="GO" id="GO:0030870">
    <property type="term" value="C:Mre11 complex"/>
    <property type="evidence" value="ECO:0007669"/>
    <property type="project" value="InterPro"/>
</dbReference>
<evidence type="ECO:0000256" key="16">
    <source>
        <dbReference type="ARBA" id="ARBA00023242"/>
    </source>
</evidence>
<dbReference type="GO" id="GO:0070192">
    <property type="term" value="P:chromosome organization involved in meiotic cell cycle"/>
    <property type="evidence" value="ECO:0007669"/>
    <property type="project" value="TreeGrafter"/>
</dbReference>
<evidence type="ECO:0000256" key="17">
    <source>
        <dbReference type="ARBA" id="ARBA00023254"/>
    </source>
</evidence>
<comment type="similarity">
    <text evidence="4">Belongs to the SMC family. RAD50 subfamily.</text>
</comment>
<feature type="coiled-coil region" evidence="19">
    <location>
        <begin position="973"/>
        <end position="1091"/>
    </location>
</feature>
<keyword evidence="10" id="KW-0378">Hydrolase</keyword>
<gene>
    <name evidence="21" type="ORF">KVV02_001860</name>
</gene>
<feature type="coiled-coil region" evidence="19">
    <location>
        <begin position="212"/>
        <end position="294"/>
    </location>
</feature>
<evidence type="ECO:0000256" key="4">
    <source>
        <dbReference type="ARBA" id="ARBA00009439"/>
    </source>
</evidence>
<evidence type="ECO:0000256" key="5">
    <source>
        <dbReference type="ARBA" id="ARBA00017893"/>
    </source>
</evidence>
<dbReference type="Gene3D" id="3.40.50.300">
    <property type="entry name" value="P-loop containing nucleotide triphosphate hydrolases"/>
    <property type="match status" value="2"/>
</dbReference>
<keyword evidence="6" id="KW-0158">Chromosome</keyword>
<dbReference type="Proteomes" id="UP000717515">
    <property type="component" value="Unassembled WGS sequence"/>
</dbReference>
<evidence type="ECO:0000313" key="21">
    <source>
        <dbReference type="EMBL" id="KAG9320848.1"/>
    </source>
</evidence>
<reference evidence="21" key="1">
    <citation type="submission" date="2021-07" db="EMBL/GenBank/DDBJ databases">
        <title>Draft genome of Mortierella alpina, strain LL118, isolated from an aspen leaf litter sample.</title>
        <authorList>
            <person name="Yang S."/>
            <person name="Vinatzer B.A."/>
        </authorList>
    </citation>
    <scope>NUCLEOTIDE SEQUENCE</scope>
    <source>
        <strain evidence="21">LL118</strain>
    </source>
</reference>
<dbReference type="SUPFAM" id="SSF52540">
    <property type="entry name" value="P-loop containing nucleoside triphosphate hydrolases"/>
    <property type="match status" value="2"/>
</dbReference>
<keyword evidence="17" id="KW-0469">Meiosis</keyword>
<dbReference type="GO" id="GO:0043047">
    <property type="term" value="F:single-stranded telomeric DNA binding"/>
    <property type="evidence" value="ECO:0007669"/>
    <property type="project" value="TreeGrafter"/>
</dbReference>
<comment type="cofactor">
    <cofactor evidence="1">
        <name>Zn(2+)</name>
        <dbReference type="ChEBI" id="CHEBI:29105"/>
    </cofactor>
</comment>
<comment type="catalytic activity">
    <reaction evidence="18">
        <text>ATP + H2O = ADP + phosphate + H(+)</text>
        <dbReference type="Rhea" id="RHEA:13065"/>
        <dbReference type="ChEBI" id="CHEBI:15377"/>
        <dbReference type="ChEBI" id="CHEBI:15378"/>
        <dbReference type="ChEBI" id="CHEBI:30616"/>
        <dbReference type="ChEBI" id="CHEBI:43474"/>
        <dbReference type="ChEBI" id="CHEBI:456216"/>
    </reaction>
</comment>
<evidence type="ECO:0000256" key="9">
    <source>
        <dbReference type="ARBA" id="ARBA00022763"/>
    </source>
</evidence>
<evidence type="ECO:0000256" key="3">
    <source>
        <dbReference type="ARBA" id="ARBA00004286"/>
    </source>
</evidence>
<dbReference type="PANTHER" id="PTHR18867:SF12">
    <property type="entry name" value="DNA REPAIR PROTEIN RAD50"/>
    <property type="match status" value="1"/>
</dbReference>
<keyword evidence="9" id="KW-0227">DNA damage</keyword>
<evidence type="ECO:0000256" key="8">
    <source>
        <dbReference type="ARBA" id="ARBA00022741"/>
    </source>
</evidence>
<dbReference type="InterPro" id="IPR038729">
    <property type="entry name" value="Rad50/SbcC_AAA"/>
</dbReference>
<keyword evidence="12" id="KW-0067">ATP-binding</keyword>
<dbReference type="GO" id="GO:0051880">
    <property type="term" value="F:G-quadruplex DNA binding"/>
    <property type="evidence" value="ECO:0007669"/>
    <property type="project" value="TreeGrafter"/>
</dbReference>
<dbReference type="GO" id="GO:0000722">
    <property type="term" value="P:telomere maintenance via recombination"/>
    <property type="evidence" value="ECO:0007669"/>
    <property type="project" value="TreeGrafter"/>
</dbReference>
<accession>A0A9P7ZXV7</accession>
<evidence type="ECO:0000256" key="19">
    <source>
        <dbReference type="SAM" id="Coils"/>
    </source>
</evidence>
<dbReference type="InterPro" id="IPR004584">
    <property type="entry name" value="Rad50_eukaryotes"/>
</dbReference>
<evidence type="ECO:0000256" key="7">
    <source>
        <dbReference type="ARBA" id="ARBA00022723"/>
    </source>
</evidence>
<name>A0A9P7ZXV7_MORAP</name>
<evidence type="ECO:0000256" key="2">
    <source>
        <dbReference type="ARBA" id="ARBA00004123"/>
    </source>
</evidence>
<keyword evidence="7" id="KW-0479">Metal-binding</keyword>
<evidence type="ECO:0000256" key="18">
    <source>
        <dbReference type="ARBA" id="ARBA00049360"/>
    </source>
</evidence>
<dbReference type="Pfam" id="PF13476">
    <property type="entry name" value="AAA_23"/>
    <property type="match status" value="1"/>
</dbReference>
<keyword evidence="15" id="KW-0234">DNA repair</keyword>